<protein>
    <submittedName>
        <fullName evidence="2">Metallophosphatase</fullName>
    </submittedName>
</protein>
<dbReference type="PANTHER" id="PTHR42850">
    <property type="entry name" value="METALLOPHOSPHOESTERASE"/>
    <property type="match status" value="1"/>
</dbReference>
<dbReference type="SUPFAM" id="SSF56300">
    <property type="entry name" value="Metallo-dependent phosphatases"/>
    <property type="match status" value="1"/>
</dbReference>
<evidence type="ECO:0000313" key="2">
    <source>
        <dbReference type="EMBL" id="ORV01201.1"/>
    </source>
</evidence>
<proteinExistence type="predicted"/>
<reference evidence="2 3" key="1">
    <citation type="submission" date="2016-01" db="EMBL/GenBank/DDBJ databases">
        <title>The new phylogeny of the genus Mycobacterium.</title>
        <authorList>
            <person name="Tarcisio F."/>
            <person name="Conor M."/>
            <person name="Antonella G."/>
            <person name="Elisabetta G."/>
            <person name="Giulia F.S."/>
            <person name="Sara T."/>
            <person name="Anna F."/>
            <person name="Clotilde B."/>
            <person name="Roberto B."/>
            <person name="Veronica D.S."/>
            <person name="Fabio R."/>
            <person name="Monica P."/>
            <person name="Olivier J."/>
            <person name="Enrico T."/>
            <person name="Nicola S."/>
        </authorList>
    </citation>
    <scope>NUCLEOTIDE SEQUENCE [LARGE SCALE GENOMIC DNA]</scope>
    <source>
        <strain evidence="2 3">DSM 44179</strain>
    </source>
</reference>
<dbReference type="RefSeq" id="WP_085097874.1">
    <property type="nucleotide sequence ID" value="NZ_AP022603.1"/>
</dbReference>
<keyword evidence="3" id="KW-1185">Reference proteome</keyword>
<dbReference type="InterPro" id="IPR029052">
    <property type="entry name" value="Metallo-depent_PP-like"/>
</dbReference>
<dbReference type="GO" id="GO:0016791">
    <property type="term" value="F:phosphatase activity"/>
    <property type="evidence" value="ECO:0007669"/>
    <property type="project" value="TreeGrafter"/>
</dbReference>
<dbReference type="Proteomes" id="UP000193484">
    <property type="component" value="Unassembled WGS sequence"/>
</dbReference>
<dbReference type="AlphaFoldDB" id="A0A1X1R8G1"/>
<dbReference type="OrthoDB" id="9807890at2"/>
<comment type="caution">
    <text evidence="2">The sequence shown here is derived from an EMBL/GenBank/DDBJ whole genome shotgun (WGS) entry which is preliminary data.</text>
</comment>
<evidence type="ECO:0000259" key="1">
    <source>
        <dbReference type="Pfam" id="PF00149"/>
    </source>
</evidence>
<sequence>MTHNKFDGYDIIGDIHGCATELESLLTRLDYRQGDDGAYRHQSRQALYVGDLIDRGPEQLRVLRIVKDMVDAGAAQMVLGNHEFNAMAYHTEDPAKPGKYLRPHGDPENGWSEKNERQHKAFVGQVRGKYRKRHLKWFWTQPLWLDLGEIRVVHACWHPDSISLLESALGGDRFRTVAQLARASDPGDELYTAVETILKGPEISLVDHGQPAYRDKDGIERKRARMRWWDPAAVTLRDLAEMGNFRATDGTKYPPLPNTTVAESNSHRYTDQVPVFYGHYWRRGKEPIRQQDWTDYTACVDFSAIKSNVLMAYRWSAGEGRIDPSNYVWVAAREFTTEGEAK</sequence>
<dbReference type="STRING" id="1793.AWC04_13950"/>
<name>A0A1X1R8G1_MYCFA</name>
<dbReference type="Pfam" id="PF00149">
    <property type="entry name" value="Metallophos"/>
    <property type="match status" value="1"/>
</dbReference>
<dbReference type="EMBL" id="LQOJ01000047">
    <property type="protein sequence ID" value="ORV01201.1"/>
    <property type="molecule type" value="Genomic_DNA"/>
</dbReference>
<accession>A0A1X1R8G1</accession>
<dbReference type="InterPro" id="IPR050126">
    <property type="entry name" value="Ap4A_hydrolase"/>
</dbReference>
<feature type="domain" description="Calcineurin-like phosphoesterase" evidence="1">
    <location>
        <begin position="11"/>
        <end position="103"/>
    </location>
</feature>
<dbReference type="GO" id="GO:0005737">
    <property type="term" value="C:cytoplasm"/>
    <property type="evidence" value="ECO:0007669"/>
    <property type="project" value="TreeGrafter"/>
</dbReference>
<dbReference type="Gene3D" id="3.60.21.10">
    <property type="match status" value="1"/>
</dbReference>
<organism evidence="2 3">
    <name type="scientific">Mycolicibacterium fallax</name>
    <name type="common">Mycobacterium fallax</name>
    <dbReference type="NCBI Taxonomy" id="1793"/>
    <lineage>
        <taxon>Bacteria</taxon>
        <taxon>Bacillati</taxon>
        <taxon>Actinomycetota</taxon>
        <taxon>Actinomycetes</taxon>
        <taxon>Mycobacteriales</taxon>
        <taxon>Mycobacteriaceae</taxon>
        <taxon>Mycolicibacterium</taxon>
    </lineage>
</organism>
<dbReference type="PANTHER" id="PTHR42850:SF7">
    <property type="entry name" value="BIS(5'-NUCLEOSYL)-TETRAPHOSPHATASE PRPE [ASYMMETRICAL]"/>
    <property type="match status" value="1"/>
</dbReference>
<evidence type="ECO:0000313" key="3">
    <source>
        <dbReference type="Proteomes" id="UP000193484"/>
    </source>
</evidence>
<dbReference type="InterPro" id="IPR004843">
    <property type="entry name" value="Calcineurin-like_PHP"/>
</dbReference>
<gene>
    <name evidence="2" type="ORF">AWC04_13950</name>
</gene>